<dbReference type="Pfam" id="PF14308">
    <property type="entry name" value="DnaJ-X"/>
    <property type="match status" value="1"/>
</dbReference>
<name>A0A9P8G8M6_AURME</name>
<feature type="compositionally biased region" description="Basic and acidic residues" evidence="2">
    <location>
        <begin position="1014"/>
        <end position="1025"/>
    </location>
</feature>
<dbReference type="PROSITE" id="PS50076">
    <property type="entry name" value="DNAJ_2"/>
    <property type="match status" value="1"/>
</dbReference>
<dbReference type="InterPro" id="IPR052814">
    <property type="entry name" value="Peroxisomal_DnaJ"/>
</dbReference>
<keyword evidence="1" id="KW-0143">Chaperone</keyword>
<protein>
    <submittedName>
        <fullName evidence="5">Beta-lactamase/transpeptidase-like protein</fullName>
    </submittedName>
</protein>
<feature type="signal peptide" evidence="3">
    <location>
        <begin position="1"/>
        <end position="23"/>
    </location>
</feature>
<evidence type="ECO:0000256" key="2">
    <source>
        <dbReference type="SAM" id="MobiDB-lite"/>
    </source>
</evidence>
<feature type="domain" description="J" evidence="4">
    <location>
        <begin position="553"/>
        <end position="618"/>
    </location>
</feature>
<dbReference type="AlphaFoldDB" id="A0A9P8G8M6"/>
<dbReference type="GO" id="GO:0005829">
    <property type="term" value="C:cytosol"/>
    <property type="evidence" value="ECO:0007669"/>
    <property type="project" value="UniProtKB-ARBA"/>
</dbReference>
<feature type="compositionally biased region" description="Basic and acidic residues" evidence="2">
    <location>
        <begin position="685"/>
        <end position="697"/>
    </location>
</feature>
<evidence type="ECO:0000256" key="3">
    <source>
        <dbReference type="SAM" id="SignalP"/>
    </source>
</evidence>
<dbReference type="SUPFAM" id="SSF56601">
    <property type="entry name" value="beta-lactamase/transpeptidase-like"/>
    <property type="match status" value="1"/>
</dbReference>
<dbReference type="Gene3D" id="3.40.710.10">
    <property type="entry name" value="DD-peptidase/beta-lactamase superfamily"/>
    <property type="match status" value="1"/>
</dbReference>
<evidence type="ECO:0000313" key="5">
    <source>
        <dbReference type="EMBL" id="KAH0212763.1"/>
    </source>
</evidence>
<feature type="region of interest" description="Disordered" evidence="2">
    <location>
        <begin position="668"/>
        <end position="706"/>
    </location>
</feature>
<reference evidence="5" key="2">
    <citation type="submission" date="2021-08" db="EMBL/GenBank/DDBJ databases">
        <authorList>
            <person name="Gostincar C."/>
            <person name="Sun X."/>
            <person name="Song Z."/>
            <person name="Gunde-Cimerman N."/>
        </authorList>
    </citation>
    <scope>NUCLEOTIDE SEQUENCE</scope>
    <source>
        <strain evidence="5">EXF-8016</strain>
    </source>
</reference>
<dbReference type="EMBL" id="JAHFYH010000108">
    <property type="protein sequence ID" value="KAH0212763.1"/>
    <property type="molecule type" value="Genomic_DNA"/>
</dbReference>
<proteinExistence type="predicted"/>
<dbReference type="Proteomes" id="UP000767238">
    <property type="component" value="Unassembled WGS sequence"/>
</dbReference>
<comment type="caution">
    <text evidence="5">The sequence shown here is derived from an EMBL/GenBank/DDBJ whole genome shotgun (WGS) entry which is preliminary data.</text>
</comment>
<feature type="region of interest" description="Disordered" evidence="2">
    <location>
        <begin position="1001"/>
        <end position="1025"/>
    </location>
</feature>
<reference evidence="5" key="1">
    <citation type="journal article" date="2021" name="J Fungi (Basel)">
        <title>Virulence traits and population genomics of the black yeast Aureobasidium melanogenum.</title>
        <authorList>
            <person name="Cernosa A."/>
            <person name="Sun X."/>
            <person name="Gostincar C."/>
            <person name="Fang C."/>
            <person name="Gunde-Cimerman N."/>
            <person name="Song Z."/>
        </authorList>
    </citation>
    <scope>NUCLEOTIDE SEQUENCE</scope>
    <source>
        <strain evidence="5">EXF-8016</strain>
    </source>
</reference>
<evidence type="ECO:0000256" key="1">
    <source>
        <dbReference type="ARBA" id="ARBA00023186"/>
    </source>
</evidence>
<organism evidence="5 6">
    <name type="scientific">Aureobasidium melanogenum</name>
    <name type="common">Aureobasidium pullulans var. melanogenum</name>
    <dbReference type="NCBI Taxonomy" id="46634"/>
    <lineage>
        <taxon>Eukaryota</taxon>
        <taxon>Fungi</taxon>
        <taxon>Dikarya</taxon>
        <taxon>Ascomycota</taxon>
        <taxon>Pezizomycotina</taxon>
        <taxon>Dothideomycetes</taxon>
        <taxon>Dothideomycetidae</taxon>
        <taxon>Dothideales</taxon>
        <taxon>Saccotheciaceae</taxon>
        <taxon>Aureobasidium</taxon>
    </lineage>
</organism>
<dbReference type="SUPFAM" id="SSF46565">
    <property type="entry name" value="Chaperone J-domain"/>
    <property type="match status" value="1"/>
</dbReference>
<feature type="chain" id="PRO_5040194219" evidence="3">
    <location>
        <begin position="24"/>
        <end position="1025"/>
    </location>
</feature>
<dbReference type="PANTHER" id="PTHR45006">
    <property type="entry name" value="DNAJ-LIKE PROTEIN 1"/>
    <property type="match status" value="1"/>
</dbReference>
<dbReference type="OrthoDB" id="552049at2759"/>
<dbReference type="FunFam" id="1.10.287.110:FF:000028">
    <property type="entry name" value="DnaJ domain protein"/>
    <property type="match status" value="1"/>
</dbReference>
<dbReference type="InterPro" id="IPR036869">
    <property type="entry name" value="J_dom_sf"/>
</dbReference>
<feature type="compositionally biased region" description="Low complexity" evidence="2">
    <location>
        <begin position="673"/>
        <end position="684"/>
    </location>
</feature>
<dbReference type="InterPro" id="IPR018253">
    <property type="entry name" value="DnaJ_domain_CS"/>
</dbReference>
<dbReference type="PROSITE" id="PS00636">
    <property type="entry name" value="DNAJ_1"/>
    <property type="match status" value="1"/>
</dbReference>
<feature type="region of interest" description="Disordered" evidence="2">
    <location>
        <begin position="754"/>
        <end position="777"/>
    </location>
</feature>
<dbReference type="CDD" id="cd06257">
    <property type="entry name" value="DnaJ"/>
    <property type="match status" value="1"/>
</dbReference>
<dbReference type="Gene3D" id="1.10.287.110">
    <property type="entry name" value="DnaJ domain"/>
    <property type="match status" value="1"/>
</dbReference>
<gene>
    <name evidence="5" type="ORF">KCV03_g9207</name>
</gene>
<accession>A0A9P8G8M6</accession>
<dbReference type="InterPro" id="IPR012338">
    <property type="entry name" value="Beta-lactam/transpept-like"/>
</dbReference>
<evidence type="ECO:0000313" key="6">
    <source>
        <dbReference type="Proteomes" id="UP000767238"/>
    </source>
</evidence>
<evidence type="ECO:0000259" key="4">
    <source>
        <dbReference type="PROSITE" id="PS50076"/>
    </source>
</evidence>
<dbReference type="PRINTS" id="PR00625">
    <property type="entry name" value="JDOMAIN"/>
</dbReference>
<dbReference type="SMART" id="SM00271">
    <property type="entry name" value="DnaJ"/>
    <property type="match status" value="1"/>
</dbReference>
<dbReference type="GO" id="GO:0016558">
    <property type="term" value="P:protein import into peroxisome matrix"/>
    <property type="evidence" value="ECO:0007669"/>
    <property type="project" value="TreeGrafter"/>
</dbReference>
<dbReference type="Pfam" id="PF00144">
    <property type="entry name" value="Beta-lactamase"/>
    <property type="match status" value="1"/>
</dbReference>
<dbReference type="Pfam" id="PF00226">
    <property type="entry name" value="DnaJ"/>
    <property type="match status" value="1"/>
</dbReference>
<sequence>MRHFPTMPFAFCLAAHFLFLALASSLHTSQLFLGHHDAQITDKTPLHPSFDSFVDRLMQEWHIPGLAIAVVHQDKTWSKGYGYATLPDVPFTPHTLYQVASTTKSFTASLTALLVQDQDDFSHVEWDTPLHSLVGNDFVLKDDYLTTHVSLLDALSHRTGMPRHDAVWYDQGLDAKSQTYLMRHLETSASFRTVFQYCNLFFTAVSHVLESVTGKPQADLLREWIFEPLGMNESYYSREDAANCRASNPRCILADSYAWNKETSSYRKWALNQSNPANGAGGIISNVVDYSKWVHTLMYESGPVSKEGHAKLKYPSSMQSVEMAPYSGPFWYGLGLDAGIYRNERVFGHTGGISGYASSFKFLPDRKFGFVMIQNSMNTAFEAMGWRLIDEFLGGPEDGFYDMNKTQSDLTKMREEKLKALPSKLYPSVPSEPVQPQLPLQNYMGTYTNAAYGNFSISLEAPSDLLDKSRVGEGDAEGLLLYAKSKGGNVLFTFRHVSAEHWLLEARYVDYGSKMAGDYMKVRFETKYTETRIPTKATTTQTRAPAKMVKDTAYYDALEVPPTATDVEIKKAYRKLAIRLHPDKNPGDETASAKFQEIGEAYQVLSDEKLRKQYDDYGKEGAMPNTGFEDPSEMFNEIFGGHAFADWIGEISMVRDMEKSMEITMRHEEENAAAEAEAEAAAANVDEKKASMDKATHEAAAQSHAGAAADLKDGMEKMNLSEEEPAPPAYSQERPKGVPTRLALTDRAEEEARMEAAGVTEAEKSLRAKEKKKGGLTKEQKEELAAFEAERERAREERIEDLSKKLINRVSVWTETDKGKDVTASFRKKMEQEVENLKMESFGLEILHAIGQTYTQKSATFIKSQKPIIGGVTGFFSRLKDKGTLVKETWGTVSTAISAQMEIEEMARAEERGGEDWTDEKKADFERRVTGKILAAAWRGSKFEIQSVLRDVCDKVLYDKTVKVDKRIERAHALLVIGDVFSKAARSPDEEGDHLAFEQLMAEAAQKKEKKKKDKEPKEPKEPKA</sequence>
<keyword evidence="3" id="KW-0732">Signal</keyword>
<feature type="non-terminal residue" evidence="5">
    <location>
        <position position="1025"/>
    </location>
</feature>
<dbReference type="InterPro" id="IPR001466">
    <property type="entry name" value="Beta-lactam-related"/>
</dbReference>
<dbReference type="InterPro" id="IPR026894">
    <property type="entry name" value="DnaJ_X"/>
</dbReference>
<feature type="region of interest" description="Disordered" evidence="2">
    <location>
        <begin position="720"/>
        <end position="739"/>
    </location>
</feature>
<dbReference type="InterPro" id="IPR001623">
    <property type="entry name" value="DnaJ_domain"/>
</dbReference>
<dbReference type="PANTHER" id="PTHR45006:SF1">
    <property type="entry name" value="DNAJ-LIKE PROTEIN 1"/>
    <property type="match status" value="1"/>
</dbReference>